<comment type="caution">
    <text evidence="1">The sequence shown here is derived from an EMBL/GenBank/DDBJ whole genome shotgun (WGS) entry which is preliminary data.</text>
</comment>
<dbReference type="Pfam" id="PF13289">
    <property type="entry name" value="SIR2_2"/>
    <property type="match status" value="1"/>
</dbReference>
<evidence type="ECO:0000313" key="2">
    <source>
        <dbReference type="Proteomes" id="UP001165422"/>
    </source>
</evidence>
<reference evidence="1" key="1">
    <citation type="submission" date="2021-11" db="EMBL/GenBank/DDBJ databases">
        <authorList>
            <person name="Qingchun L."/>
            <person name="Dong Z."/>
            <person name="Zongwei Q."/>
            <person name="Jia Z."/>
            <person name="Duotao L."/>
        </authorList>
    </citation>
    <scope>NUCLEOTIDE SEQUENCE</scope>
    <source>
        <strain evidence="1">WLY-B-L2</strain>
    </source>
</reference>
<accession>A0ABS8N2X2</accession>
<keyword evidence="2" id="KW-1185">Reference proteome</keyword>
<dbReference type="InterPro" id="IPR011202">
    <property type="entry name" value="UCP014677"/>
</dbReference>
<sequence>MIRIQKLEDVFRNFDTAPVLFIGAGISRRYLGLANWETLLREMAKLTKDNEFAFEIYSRKAKNEGFKIGEFQKIAELIECDLSDIWFEDPKFEESRREYKELALAGASPLKIEIAKYIKNNSLSVKEEYVDEIKLFKKLGKKSIAAVITTNYDNFIEDSLYNYRRFIGQEELIFSNIQGVGEIYKIHGCCTEPDSIVINEKDYLNFEENNAYLAAKILTIFLEHPIIFLGYSIEDKDIKSILKAIVKCLSKEKLEKFKKRLIFVEWNNSSEEDQISTHSISFEDEKTLNMTRIYIKDYSRLYKALLKNKFKYNTAVLRRLKEEIYDLVINNEPTTKMKVVGIEDDENLDNIEVVIGVGVLSEFGKKGYCGLKVEEIFKDVLFDNGNYDSNLVVTESLPVLLKRNTGSVPIYKYISKATVEIPAYVQHAIRTKYEDLLSRSIRNNKKRQDCIDKTVNHIVSNNDPNKSLWLISFLQEENIDIESLGNFLRDYYKNNPDIFSNGRSADKTNFRRLIKIYDWLKYYRTKES</sequence>
<gene>
    <name evidence="1" type="ORF">LN736_01255</name>
</gene>
<evidence type="ECO:0000313" key="1">
    <source>
        <dbReference type="EMBL" id="MCC9293504.1"/>
    </source>
</evidence>
<dbReference type="PIRSF" id="PIRSF014677">
    <property type="entry name" value="UCP014677"/>
    <property type="match status" value="1"/>
</dbReference>
<dbReference type="EMBL" id="JAJJPB010000001">
    <property type="protein sequence ID" value="MCC9293504.1"/>
    <property type="molecule type" value="Genomic_DNA"/>
</dbReference>
<dbReference type="RefSeq" id="WP_229980513.1">
    <property type="nucleotide sequence ID" value="NZ_JAJJPB010000001.1"/>
</dbReference>
<name>A0ABS8N2X2_9CLOT</name>
<protein>
    <submittedName>
        <fullName evidence="1">SIR2 family protein</fullName>
    </submittedName>
</protein>
<proteinExistence type="predicted"/>
<dbReference type="Proteomes" id="UP001165422">
    <property type="component" value="Unassembled WGS sequence"/>
</dbReference>
<organism evidence="1 2">
    <name type="scientific">Clostridium aromativorans</name>
    <dbReference type="NCBI Taxonomy" id="2836848"/>
    <lineage>
        <taxon>Bacteria</taxon>
        <taxon>Bacillati</taxon>
        <taxon>Bacillota</taxon>
        <taxon>Clostridia</taxon>
        <taxon>Eubacteriales</taxon>
        <taxon>Clostridiaceae</taxon>
        <taxon>Clostridium</taxon>
    </lineage>
</organism>